<gene>
    <name evidence="2" type="ORF">ACFSDX_11830</name>
</gene>
<keyword evidence="1" id="KW-1133">Transmembrane helix</keyword>
<comment type="caution">
    <text evidence="2">The sequence shown here is derived from an EMBL/GenBank/DDBJ whole genome shotgun (WGS) entry which is preliminary data.</text>
</comment>
<feature type="transmembrane region" description="Helical" evidence="1">
    <location>
        <begin position="251"/>
        <end position="273"/>
    </location>
</feature>
<evidence type="ECO:0008006" key="4">
    <source>
        <dbReference type="Google" id="ProtNLM"/>
    </source>
</evidence>
<sequence length="335" mass="36000">MRRARTGEWAPAAAYLRLRLRLLGRLGREIGAVRLALLLPFLLLSVGQALAVATVHPRGRWAVPVVVAWLLLSAHRQRGDYRFLATTAPGFKTWLAWEYALLALPVGAVLLAGRAYGPAGLLLLAPLVAWAPPAGEDRASRRRWRSPFRSEAFEWVSGMRATKGLWLWPVLLGLASWQRASPLAPLAALLGWLLVVLACYGTAEPATMLALAARAPGQFLRRRLGLGLGYAATTAAPFWVLLASGPAGRGGALAVAVAWLALVALFIVAKYAFYPNETHFRSTQGLVLAIALALIGNPLYPVLLLVAAGGLPWQARRRLARELSSTTALARPAAA</sequence>
<feature type="transmembrane region" description="Helical" evidence="1">
    <location>
        <begin position="91"/>
        <end position="110"/>
    </location>
</feature>
<keyword evidence="1" id="KW-0472">Membrane</keyword>
<dbReference type="EMBL" id="JBHUFD010000003">
    <property type="protein sequence ID" value="MFD1873123.1"/>
    <property type="molecule type" value="Genomic_DNA"/>
</dbReference>
<name>A0ABW4QU67_9BACT</name>
<reference evidence="3" key="1">
    <citation type="journal article" date="2019" name="Int. J. Syst. Evol. Microbiol.">
        <title>The Global Catalogue of Microorganisms (GCM) 10K type strain sequencing project: providing services to taxonomists for standard genome sequencing and annotation.</title>
        <authorList>
            <consortium name="The Broad Institute Genomics Platform"/>
            <consortium name="The Broad Institute Genome Sequencing Center for Infectious Disease"/>
            <person name="Wu L."/>
            <person name="Ma J."/>
        </authorList>
    </citation>
    <scope>NUCLEOTIDE SEQUENCE [LARGE SCALE GENOMIC DNA]</scope>
    <source>
        <strain evidence="3">CGMCC 1.15795</strain>
    </source>
</reference>
<evidence type="ECO:0000313" key="2">
    <source>
        <dbReference type="EMBL" id="MFD1873123.1"/>
    </source>
</evidence>
<protein>
    <recommendedName>
        <fullName evidence="4">Beta-carotene 15,15'-monooxygenase</fullName>
    </recommendedName>
</protein>
<feature type="transmembrane region" description="Helical" evidence="1">
    <location>
        <begin position="61"/>
        <end position="79"/>
    </location>
</feature>
<proteinExistence type="predicted"/>
<keyword evidence="3" id="KW-1185">Reference proteome</keyword>
<dbReference type="Proteomes" id="UP001597197">
    <property type="component" value="Unassembled WGS sequence"/>
</dbReference>
<accession>A0ABW4QU67</accession>
<organism evidence="2 3">
    <name type="scientific">Hymenobacter bucti</name>
    <dbReference type="NCBI Taxonomy" id="1844114"/>
    <lineage>
        <taxon>Bacteria</taxon>
        <taxon>Pseudomonadati</taxon>
        <taxon>Bacteroidota</taxon>
        <taxon>Cytophagia</taxon>
        <taxon>Cytophagales</taxon>
        <taxon>Hymenobacteraceae</taxon>
        <taxon>Hymenobacter</taxon>
    </lineage>
</organism>
<keyword evidence="1" id="KW-0812">Transmembrane</keyword>
<feature type="transmembrane region" description="Helical" evidence="1">
    <location>
        <begin position="224"/>
        <end position="245"/>
    </location>
</feature>
<feature type="transmembrane region" description="Helical" evidence="1">
    <location>
        <begin position="183"/>
        <end position="203"/>
    </location>
</feature>
<feature type="transmembrane region" description="Helical" evidence="1">
    <location>
        <begin position="285"/>
        <end position="308"/>
    </location>
</feature>
<evidence type="ECO:0000313" key="3">
    <source>
        <dbReference type="Proteomes" id="UP001597197"/>
    </source>
</evidence>
<evidence type="ECO:0000256" key="1">
    <source>
        <dbReference type="SAM" id="Phobius"/>
    </source>
</evidence>
<dbReference type="RefSeq" id="WP_382313642.1">
    <property type="nucleotide sequence ID" value="NZ_JBHUFD010000003.1"/>
</dbReference>